<keyword evidence="2" id="KW-1185">Reference proteome</keyword>
<proteinExistence type="predicted"/>
<organism evidence="1 2">
    <name type="scientific">Lactuca virosa</name>
    <dbReference type="NCBI Taxonomy" id="75947"/>
    <lineage>
        <taxon>Eukaryota</taxon>
        <taxon>Viridiplantae</taxon>
        <taxon>Streptophyta</taxon>
        <taxon>Embryophyta</taxon>
        <taxon>Tracheophyta</taxon>
        <taxon>Spermatophyta</taxon>
        <taxon>Magnoliopsida</taxon>
        <taxon>eudicotyledons</taxon>
        <taxon>Gunneridae</taxon>
        <taxon>Pentapetalae</taxon>
        <taxon>asterids</taxon>
        <taxon>campanulids</taxon>
        <taxon>Asterales</taxon>
        <taxon>Asteraceae</taxon>
        <taxon>Cichorioideae</taxon>
        <taxon>Cichorieae</taxon>
        <taxon>Lactucinae</taxon>
        <taxon>Lactuca</taxon>
    </lineage>
</organism>
<dbReference type="EMBL" id="CAKMRJ010005634">
    <property type="protein sequence ID" value="CAH1448826.1"/>
    <property type="molecule type" value="Genomic_DNA"/>
</dbReference>
<gene>
    <name evidence="1" type="ORF">LVIROSA_LOCUS34347</name>
</gene>
<accession>A0AAU9PF00</accession>
<reference evidence="1 2" key="1">
    <citation type="submission" date="2022-01" db="EMBL/GenBank/DDBJ databases">
        <authorList>
            <person name="Xiong W."/>
            <person name="Schranz E."/>
        </authorList>
    </citation>
    <scope>NUCLEOTIDE SEQUENCE [LARGE SCALE GENOMIC DNA]</scope>
</reference>
<evidence type="ECO:0000313" key="2">
    <source>
        <dbReference type="Proteomes" id="UP001157418"/>
    </source>
</evidence>
<dbReference type="Proteomes" id="UP001157418">
    <property type="component" value="Unassembled WGS sequence"/>
</dbReference>
<sequence length="74" mass="8708">MATMVHEASYFDEAQFDSKMKELFLSDGLVFFTSYDELWVGHGSRAAEEKQYFDSHLEPFCRVKQLTILPRRII</sequence>
<name>A0AAU9PF00_9ASTR</name>
<protein>
    <submittedName>
        <fullName evidence="1">Uncharacterized protein</fullName>
    </submittedName>
</protein>
<comment type="caution">
    <text evidence="1">The sequence shown here is derived from an EMBL/GenBank/DDBJ whole genome shotgun (WGS) entry which is preliminary data.</text>
</comment>
<evidence type="ECO:0000313" key="1">
    <source>
        <dbReference type="EMBL" id="CAH1448826.1"/>
    </source>
</evidence>
<dbReference type="AlphaFoldDB" id="A0AAU9PF00"/>